<keyword evidence="3 9" id="KW-0547">Nucleotide-binding</keyword>
<dbReference type="Gene3D" id="3.30.420.110">
    <property type="entry name" value="MutS, connector domain"/>
    <property type="match status" value="1"/>
</dbReference>
<evidence type="ECO:0000256" key="2">
    <source>
        <dbReference type="ARBA" id="ARBA00021982"/>
    </source>
</evidence>
<evidence type="ECO:0000256" key="8">
    <source>
        <dbReference type="ARBA" id="ARBA00024647"/>
    </source>
</evidence>
<dbReference type="SMART" id="SM00533">
    <property type="entry name" value="MUTSd"/>
    <property type="match status" value="1"/>
</dbReference>
<evidence type="ECO:0000256" key="5">
    <source>
        <dbReference type="ARBA" id="ARBA00022840"/>
    </source>
</evidence>
<evidence type="ECO:0000313" key="12">
    <source>
        <dbReference type="EMBL" id="HHS53075.1"/>
    </source>
</evidence>
<dbReference type="PANTHER" id="PTHR11361">
    <property type="entry name" value="DNA MISMATCH REPAIR PROTEIN MUTS FAMILY MEMBER"/>
    <property type="match status" value="1"/>
</dbReference>
<dbReference type="Pfam" id="PF00488">
    <property type="entry name" value="MutS_V"/>
    <property type="match status" value="1"/>
</dbReference>
<protein>
    <recommendedName>
        <fullName evidence="2 9">DNA mismatch repair protein MutS</fullName>
    </recommendedName>
</protein>
<evidence type="ECO:0000256" key="7">
    <source>
        <dbReference type="ARBA" id="ARBA00023204"/>
    </source>
</evidence>
<gene>
    <name evidence="9 12" type="primary">mutS</name>
    <name evidence="12" type="ORF">ENW73_09545</name>
</gene>
<dbReference type="Gene3D" id="1.10.1420.10">
    <property type="match status" value="2"/>
</dbReference>
<dbReference type="Pfam" id="PF05192">
    <property type="entry name" value="MutS_III"/>
    <property type="match status" value="1"/>
</dbReference>
<accession>A0A7C6EC26</accession>
<dbReference type="Pfam" id="PF05188">
    <property type="entry name" value="MutS_II"/>
    <property type="match status" value="1"/>
</dbReference>
<evidence type="ECO:0000256" key="6">
    <source>
        <dbReference type="ARBA" id="ARBA00023125"/>
    </source>
</evidence>
<dbReference type="InterPro" id="IPR016151">
    <property type="entry name" value="DNA_mismatch_repair_MutS_N"/>
</dbReference>
<dbReference type="InterPro" id="IPR045076">
    <property type="entry name" value="MutS"/>
</dbReference>
<keyword evidence="5 9" id="KW-0067">ATP-binding</keyword>
<dbReference type="GO" id="GO:0030983">
    <property type="term" value="F:mismatched DNA binding"/>
    <property type="evidence" value="ECO:0007669"/>
    <property type="project" value="InterPro"/>
</dbReference>
<dbReference type="SUPFAM" id="SSF55271">
    <property type="entry name" value="DNA repair protein MutS, domain I"/>
    <property type="match status" value="1"/>
</dbReference>
<dbReference type="PANTHER" id="PTHR11361:SF34">
    <property type="entry name" value="DNA MISMATCH REPAIR PROTEIN MSH1, MITOCHONDRIAL"/>
    <property type="match status" value="1"/>
</dbReference>
<dbReference type="SUPFAM" id="SSF52540">
    <property type="entry name" value="P-loop containing nucleoside triphosphate hydrolases"/>
    <property type="match status" value="1"/>
</dbReference>
<keyword evidence="7 9" id="KW-0234">DNA repair</keyword>
<dbReference type="InterPro" id="IPR007695">
    <property type="entry name" value="DNA_mismatch_repair_MutS-lik_N"/>
</dbReference>
<reference evidence="12" key="1">
    <citation type="journal article" date="2020" name="mSystems">
        <title>Genome- and Community-Level Interaction Insights into Carbon Utilization and Element Cycling Functions of Hydrothermarchaeota in Hydrothermal Sediment.</title>
        <authorList>
            <person name="Zhou Z."/>
            <person name="Liu Y."/>
            <person name="Xu W."/>
            <person name="Pan J."/>
            <person name="Luo Z.H."/>
            <person name="Li M."/>
        </authorList>
    </citation>
    <scope>NUCLEOTIDE SEQUENCE [LARGE SCALE GENOMIC DNA]</scope>
    <source>
        <strain evidence="12">SpSt-876</strain>
    </source>
</reference>
<dbReference type="SMART" id="SM00534">
    <property type="entry name" value="MUTSac"/>
    <property type="match status" value="1"/>
</dbReference>
<dbReference type="SUPFAM" id="SSF53150">
    <property type="entry name" value="DNA repair protein MutS, domain II"/>
    <property type="match status" value="1"/>
</dbReference>
<dbReference type="InterPro" id="IPR036187">
    <property type="entry name" value="DNA_mismatch_repair_MutS_sf"/>
</dbReference>
<evidence type="ECO:0000256" key="1">
    <source>
        <dbReference type="ARBA" id="ARBA00006271"/>
    </source>
</evidence>
<dbReference type="GO" id="GO:0140664">
    <property type="term" value="F:ATP-dependent DNA damage sensor activity"/>
    <property type="evidence" value="ECO:0007669"/>
    <property type="project" value="InterPro"/>
</dbReference>
<dbReference type="Pfam" id="PF05190">
    <property type="entry name" value="MutS_IV"/>
    <property type="match status" value="1"/>
</dbReference>
<dbReference type="NCBIfam" id="TIGR01070">
    <property type="entry name" value="mutS1"/>
    <property type="match status" value="1"/>
</dbReference>
<dbReference type="NCBIfam" id="NF003810">
    <property type="entry name" value="PRK05399.1"/>
    <property type="match status" value="1"/>
</dbReference>
<dbReference type="InterPro" id="IPR000432">
    <property type="entry name" value="DNA_mismatch_repair_MutS_C"/>
</dbReference>
<evidence type="ECO:0000256" key="9">
    <source>
        <dbReference type="HAMAP-Rule" id="MF_00096"/>
    </source>
</evidence>
<dbReference type="InterPro" id="IPR005748">
    <property type="entry name" value="DNA_mismatch_repair_MutS"/>
</dbReference>
<evidence type="ECO:0000259" key="11">
    <source>
        <dbReference type="PROSITE" id="PS00486"/>
    </source>
</evidence>
<comment type="function">
    <text evidence="8 9">This protein is involved in the repair of mismatches in DNA. It is possible that it carries out the mismatch recognition step. This protein has a weak ATPase activity.</text>
</comment>
<dbReference type="InterPro" id="IPR007860">
    <property type="entry name" value="DNA_mmatch_repair_MutS_con_dom"/>
</dbReference>
<feature type="binding site" evidence="9">
    <location>
        <begin position="611"/>
        <end position="618"/>
    </location>
    <ligand>
        <name>ATP</name>
        <dbReference type="ChEBI" id="CHEBI:30616"/>
    </ligand>
</feature>
<dbReference type="PIRSF" id="PIRSF037677">
    <property type="entry name" value="DNA_mis_repair_Msh6"/>
    <property type="match status" value="1"/>
</dbReference>
<proteinExistence type="inferred from homology"/>
<organism evidence="12">
    <name type="scientific">candidate division WOR-3 bacterium</name>
    <dbReference type="NCBI Taxonomy" id="2052148"/>
    <lineage>
        <taxon>Bacteria</taxon>
        <taxon>Bacteria division WOR-3</taxon>
    </lineage>
</organism>
<dbReference type="EMBL" id="DTLI01000226">
    <property type="protein sequence ID" value="HHS53075.1"/>
    <property type="molecule type" value="Genomic_DNA"/>
</dbReference>
<keyword evidence="6 9" id="KW-0238">DNA-binding</keyword>
<dbReference type="FunFam" id="3.40.50.300:FF:000870">
    <property type="entry name" value="MutS protein homolog 4"/>
    <property type="match status" value="1"/>
</dbReference>
<dbReference type="GO" id="GO:0005524">
    <property type="term" value="F:ATP binding"/>
    <property type="evidence" value="ECO:0007669"/>
    <property type="project" value="UniProtKB-UniRule"/>
</dbReference>
<dbReference type="InterPro" id="IPR007861">
    <property type="entry name" value="DNA_mismatch_repair_MutS_clamp"/>
</dbReference>
<dbReference type="GO" id="GO:0005829">
    <property type="term" value="C:cytosol"/>
    <property type="evidence" value="ECO:0007669"/>
    <property type="project" value="TreeGrafter"/>
</dbReference>
<dbReference type="Gene3D" id="3.40.50.300">
    <property type="entry name" value="P-loop containing nucleotide triphosphate hydrolases"/>
    <property type="match status" value="1"/>
</dbReference>
<dbReference type="InterPro" id="IPR007696">
    <property type="entry name" value="DNA_mismatch_repair_MutS_core"/>
</dbReference>
<dbReference type="AlphaFoldDB" id="A0A7C6EC26"/>
<dbReference type="Pfam" id="PF01624">
    <property type="entry name" value="MutS_I"/>
    <property type="match status" value="1"/>
</dbReference>
<keyword evidence="4 9" id="KW-0227">DNA damage</keyword>
<dbReference type="Gene3D" id="3.40.1170.10">
    <property type="entry name" value="DNA repair protein MutS, domain I"/>
    <property type="match status" value="1"/>
</dbReference>
<comment type="caution">
    <text evidence="12">The sequence shown here is derived from an EMBL/GenBank/DDBJ whole genome shotgun (WGS) entry which is preliminary data.</text>
</comment>
<dbReference type="HAMAP" id="MF_00096">
    <property type="entry name" value="MutS"/>
    <property type="match status" value="1"/>
</dbReference>
<evidence type="ECO:0000256" key="10">
    <source>
        <dbReference type="RuleBase" id="RU003756"/>
    </source>
</evidence>
<dbReference type="GO" id="GO:0003684">
    <property type="term" value="F:damaged DNA binding"/>
    <property type="evidence" value="ECO:0007669"/>
    <property type="project" value="UniProtKB-UniRule"/>
</dbReference>
<dbReference type="FunFam" id="1.10.1420.10:FF:000001">
    <property type="entry name" value="DNA mismatch repair protein MutS"/>
    <property type="match status" value="1"/>
</dbReference>
<dbReference type="InterPro" id="IPR036678">
    <property type="entry name" value="MutS_con_dom_sf"/>
</dbReference>
<name>A0A7C6EC26_UNCW3</name>
<sequence>MSLTPLLEQYHRIKQKYRDTILLFQVGDFYEMFYDDAKIVARALGLTLTARSHGKDNKVPLAGIPVKALDTYLERLLACGFRVAICEQQEAPGLSKIIKRNVIEVITPGTAMRPTLLEDKKNHYLLAIMPGQAFFGIAFADISTGEFYLAQIAKGNLKEEIGKIDPKEIIIPSSSGGVDYGQVTTLLDDYYFSYDYAYEKLKTHFGVANLAGFGIEDYQLGIQAAGAVLYYLEETQKHTLPHIRKISLYRPTEYLFIDRMTRKNLELTERLNPQASPDFKKGTLLSILDHTKTPIGARLLRKWLLSPLLEVTKIKERQQAVCEIAKNSFLLKDLSDTLTQIGDMERIASRVACERANARDLIALKNFLKQAPAIKNLLVGSASTLLKDFYHRIGDFTPITERIEKTLVEEPPLALTEGGLIRTGYSCELDKTRNLCHNAKKYIAELQEKERRLTGIPNLKVNYNSVFGYYIEVTKSYLSLVPKHYLRKQTVASAERYITPELKEYEAKVLNAEERIKSLEYELFLQLRSEIGQVVPQILEFSNIIAQLDCLLSLAIVAQANNYCKPEIDEGTEIIIKDSRHPVVEQLTTEPFIANDVYLNQSDHQILLITGPNMAGKSTYLRQVALIVIMAQMGSFVPAQKAKIGVVDKIFTRIGASDDLARGVSTFLAEMNETANILNNATSRSLIILDEIGRGTATYDGLALAWSVVEYLHQNPSFQPKTLFATHYHELTDIAHFLPRVKNYNFCAKESQDGIIFLRKLVSGKSDKSYGIAVAKLAGLPKEVIERAKILLPKFEKGEEISIKSITTDKDTDTKDQLSPIEEELLKIDVNKLTPIEALNLLHQLCQKAKNRA</sequence>
<evidence type="ECO:0000256" key="4">
    <source>
        <dbReference type="ARBA" id="ARBA00022763"/>
    </source>
</evidence>
<dbReference type="GO" id="GO:0006298">
    <property type="term" value="P:mismatch repair"/>
    <property type="evidence" value="ECO:0007669"/>
    <property type="project" value="UniProtKB-UniRule"/>
</dbReference>
<dbReference type="SUPFAM" id="SSF48334">
    <property type="entry name" value="DNA repair protein MutS, domain III"/>
    <property type="match status" value="1"/>
</dbReference>
<dbReference type="InterPro" id="IPR027417">
    <property type="entry name" value="P-loop_NTPase"/>
</dbReference>
<dbReference type="PROSITE" id="PS00486">
    <property type="entry name" value="DNA_MISMATCH_REPAIR_2"/>
    <property type="match status" value="1"/>
</dbReference>
<comment type="similarity">
    <text evidence="1 9 10">Belongs to the DNA mismatch repair MutS family.</text>
</comment>
<dbReference type="InterPro" id="IPR017261">
    <property type="entry name" value="DNA_mismatch_repair_MutS/MSH"/>
</dbReference>
<evidence type="ECO:0000256" key="3">
    <source>
        <dbReference type="ARBA" id="ARBA00022741"/>
    </source>
</evidence>
<dbReference type="CDD" id="cd03284">
    <property type="entry name" value="ABC_MutS1"/>
    <property type="match status" value="1"/>
</dbReference>
<feature type="domain" description="DNA mismatch repair proteins mutS family" evidence="11">
    <location>
        <begin position="685"/>
        <end position="701"/>
    </location>
</feature>